<dbReference type="CDD" id="cd16040">
    <property type="entry name" value="SPRY_PRY_SNTX"/>
    <property type="match status" value="1"/>
</dbReference>
<organism evidence="15 16">
    <name type="scientific">Polypterus senegalus</name>
    <name type="common">Senegal bichir</name>
    <dbReference type="NCBI Taxonomy" id="55291"/>
    <lineage>
        <taxon>Eukaryota</taxon>
        <taxon>Metazoa</taxon>
        <taxon>Chordata</taxon>
        <taxon>Craniata</taxon>
        <taxon>Vertebrata</taxon>
        <taxon>Euteleostomi</taxon>
        <taxon>Actinopterygii</taxon>
        <taxon>Polypteriformes</taxon>
        <taxon>Polypteridae</taxon>
        <taxon>Polypterus</taxon>
    </lineage>
</organism>
<dbReference type="InterPro" id="IPR043136">
    <property type="entry name" value="B30.2/SPRY_sf"/>
</dbReference>
<dbReference type="CDD" id="cd19802">
    <property type="entry name" value="Bbox1_TRIM8-like"/>
    <property type="match status" value="1"/>
</dbReference>
<evidence type="ECO:0000256" key="1">
    <source>
        <dbReference type="ARBA" id="ARBA00008535"/>
    </source>
</evidence>
<dbReference type="PROSITE" id="PS51720">
    <property type="entry name" value="G_AIG1"/>
    <property type="match status" value="1"/>
</dbReference>
<dbReference type="PROSITE" id="PS50089">
    <property type="entry name" value="ZF_RING_2"/>
    <property type="match status" value="1"/>
</dbReference>
<dbReference type="PANTHER" id="PTHR25465">
    <property type="entry name" value="B-BOX DOMAIN CONTAINING"/>
    <property type="match status" value="1"/>
</dbReference>
<feature type="region of interest" description="Disordered" evidence="10">
    <location>
        <begin position="1"/>
        <end position="33"/>
    </location>
</feature>
<dbReference type="PROSITE" id="PS50119">
    <property type="entry name" value="ZF_BBOX"/>
    <property type="match status" value="1"/>
</dbReference>
<evidence type="ECO:0000259" key="11">
    <source>
        <dbReference type="PROSITE" id="PS50089"/>
    </source>
</evidence>
<feature type="compositionally biased region" description="Basic residues" evidence="10">
    <location>
        <begin position="1"/>
        <end position="11"/>
    </location>
</feature>
<feature type="domain" description="AIG1-type G" evidence="14">
    <location>
        <begin position="143"/>
        <end position="375"/>
    </location>
</feature>
<dbReference type="Pfam" id="PF00622">
    <property type="entry name" value="SPRY"/>
    <property type="match status" value="1"/>
</dbReference>
<dbReference type="SUPFAM" id="SSF49899">
    <property type="entry name" value="Concanavalin A-like lectins/glucanases"/>
    <property type="match status" value="1"/>
</dbReference>
<dbReference type="GO" id="GO:0045087">
    <property type="term" value="P:innate immune response"/>
    <property type="evidence" value="ECO:0007669"/>
    <property type="project" value="UniProtKB-KW"/>
</dbReference>
<feature type="non-terminal residue" evidence="15">
    <location>
        <position position="774"/>
    </location>
</feature>
<dbReference type="Proteomes" id="UP000886611">
    <property type="component" value="Unassembled WGS sequence"/>
</dbReference>
<dbReference type="InterPro" id="IPR017907">
    <property type="entry name" value="Znf_RING_CS"/>
</dbReference>
<dbReference type="SUPFAM" id="SSF57845">
    <property type="entry name" value="B-box zinc-binding domain"/>
    <property type="match status" value="1"/>
</dbReference>
<keyword evidence="3" id="KW-0479">Metal-binding</keyword>
<dbReference type="InterPro" id="IPR058030">
    <property type="entry name" value="TRIM8/14/16/25/29/45/65_CC"/>
</dbReference>
<keyword evidence="4" id="KW-0547">Nucleotide-binding</keyword>
<dbReference type="InterPro" id="IPR051051">
    <property type="entry name" value="E3_ubiq-ligase_TRIM/RNF"/>
</dbReference>
<dbReference type="AlphaFoldDB" id="A0A8X7XAW6"/>
<keyword evidence="7" id="KW-0391">Immunity</keyword>
<keyword evidence="2" id="KW-0399">Innate immunity</keyword>
<evidence type="ECO:0000259" key="14">
    <source>
        <dbReference type="PROSITE" id="PS51720"/>
    </source>
</evidence>
<dbReference type="InterPro" id="IPR001870">
    <property type="entry name" value="B30.2/SPRY"/>
</dbReference>
<dbReference type="SUPFAM" id="SSF52540">
    <property type="entry name" value="P-loop containing nucleoside triphosphate hydrolases"/>
    <property type="match status" value="1"/>
</dbReference>
<dbReference type="InterPro" id="IPR003877">
    <property type="entry name" value="SPRY_dom"/>
</dbReference>
<evidence type="ECO:0000259" key="13">
    <source>
        <dbReference type="PROSITE" id="PS50188"/>
    </source>
</evidence>
<dbReference type="SMART" id="SM00336">
    <property type="entry name" value="BBOX"/>
    <property type="match status" value="1"/>
</dbReference>
<feature type="domain" description="B30.2/SPRY" evidence="13">
    <location>
        <begin position="587"/>
        <end position="774"/>
    </location>
</feature>
<dbReference type="SMART" id="SM00589">
    <property type="entry name" value="PRY"/>
    <property type="match status" value="1"/>
</dbReference>
<feature type="coiled-coil region" evidence="9">
    <location>
        <begin position="497"/>
        <end position="534"/>
    </location>
</feature>
<dbReference type="InterPro" id="IPR027417">
    <property type="entry name" value="P-loop_NTPase"/>
</dbReference>
<dbReference type="Pfam" id="PF00643">
    <property type="entry name" value="zf-B_box"/>
    <property type="match status" value="1"/>
</dbReference>
<dbReference type="SUPFAM" id="SSF57850">
    <property type="entry name" value="RING/U-box"/>
    <property type="match status" value="1"/>
</dbReference>
<dbReference type="SMART" id="SM00449">
    <property type="entry name" value="SPRY"/>
    <property type="match status" value="1"/>
</dbReference>
<evidence type="ECO:0000256" key="7">
    <source>
        <dbReference type="ARBA" id="ARBA00022859"/>
    </source>
</evidence>
<evidence type="ECO:0000256" key="10">
    <source>
        <dbReference type="SAM" id="MobiDB-lite"/>
    </source>
</evidence>
<dbReference type="PANTHER" id="PTHR25465:SF14">
    <property type="entry name" value="E3 UBIQUITIN-PROTEIN LIGASE TRIM65"/>
    <property type="match status" value="1"/>
</dbReference>
<dbReference type="Pfam" id="PF25600">
    <property type="entry name" value="TRIM_CC"/>
    <property type="match status" value="1"/>
</dbReference>
<dbReference type="SMART" id="SM00184">
    <property type="entry name" value="RING"/>
    <property type="match status" value="1"/>
</dbReference>
<dbReference type="EMBL" id="JAATIS010003638">
    <property type="protein sequence ID" value="KAG2464049.1"/>
    <property type="molecule type" value="Genomic_DNA"/>
</dbReference>
<dbReference type="Gene3D" id="3.30.40.10">
    <property type="entry name" value="Zinc/RING finger domain, C3HC4 (zinc finger)"/>
    <property type="match status" value="1"/>
</dbReference>
<dbReference type="Pfam" id="PF13765">
    <property type="entry name" value="PRY"/>
    <property type="match status" value="1"/>
</dbReference>
<evidence type="ECO:0000256" key="8">
    <source>
        <dbReference type="PROSITE-ProRule" id="PRU00024"/>
    </source>
</evidence>
<accession>A0A8X7XAW6</accession>
<dbReference type="InterPro" id="IPR000315">
    <property type="entry name" value="Znf_B-box"/>
</dbReference>
<feature type="non-terminal residue" evidence="15">
    <location>
        <position position="1"/>
    </location>
</feature>
<proteinExistence type="inferred from homology"/>
<evidence type="ECO:0000313" key="16">
    <source>
        <dbReference type="Proteomes" id="UP000886611"/>
    </source>
</evidence>
<keyword evidence="16" id="KW-1185">Reference proteome</keyword>
<dbReference type="Gene3D" id="3.30.160.60">
    <property type="entry name" value="Classic Zinc Finger"/>
    <property type="match status" value="1"/>
</dbReference>
<evidence type="ECO:0000256" key="9">
    <source>
        <dbReference type="SAM" id="Coils"/>
    </source>
</evidence>
<gene>
    <name evidence="15" type="primary">Trim16_41</name>
    <name evidence="15" type="ORF">GTO96_0002487</name>
</gene>
<dbReference type="GO" id="GO:0005525">
    <property type="term" value="F:GTP binding"/>
    <property type="evidence" value="ECO:0007669"/>
    <property type="project" value="InterPro"/>
</dbReference>
<feature type="domain" description="RING-type" evidence="11">
    <location>
        <begin position="295"/>
        <end position="335"/>
    </location>
</feature>
<evidence type="ECO:0000256" key="4">
    <source>
        <dbReference type="ARBA" id="ARBA00022741"/>
    </source>
</evidence>
<keyword evidence="6" id="KW-0862">Zinc</keyword>
<protein>
    <submittedName>
        <fullName evidence="15">TRI16 protein</fullName>
    </submittedName>
</protein>
<evidence type="ECO:0000256" key="6">
    <source>
        <dbReference type="ARBA" id="ARBA00022833"/>
    </source>
</evidence>
<dbReference type="CDD" id="cd19769">
    <property type="entry name" value="Bbox2_TRIM16-like"/>
    <property type="match status" value="1"/>
</dbReference>
<name>A0A8X7XAW6_POLSE</name>
<dbReference type="InterPro" id="IPR006574">
    <property type="entry name" value="PRY"/>
</dbReference>
<comment type="caution">
    <text evidence="15">The sequence shown here is derived from an EMBL/GenBank/DDBJ whole genome shotgun (WGS) entry which is preliminary data.</text>
</comment>
<sequence length="774" mass="88792">MSKEHGKRQRSNKVLQDGEDDVEKTDQVKNTEDEQIIISELIERNGILTQRNKNLKSTNEKLENEISKMKRKEAECLKKNNELEMRIKELERDKRDLERKIKELQKENENLKKKMMINEESQVMTASDDSGVDDWEIVGPNSDSEIRVVLLGKSGVGKTLACNTILGRKGFRDEPGTTRCEKRETMIDGCPVVVIDTPSFFSTQIPQATVIEEVRRCMELSYPGPQVFLTVVEIGNFNEKDSEMIKMISDIFGRKVYKHMMVLFTHGENLGFKNIKSISSLVNMTAKEFQDRFKCSVCLDILKEPVSIPCGHNYCKRCIEDYWDTAEVSCCPQCRQAFFPRPVLQKNTLLAEIILKSMQEDPGVVASYAELDDVSCDVCTESKYRAVHSCLTCLASYCETHIQPHKESTALKEHKLEKPSRNLRQKLCSEHQAVVQLFCRTDQKCVCLLCVAVKHKNHDLVEMEMEKEEKQICADTEVWSCEETIEKLRSKITDVIRDHEQRGVNNAKDQIRRLEKEIEDLKRGEAQLAELSTVHDHIHFLQRFPALHTYSQGEDAPTIPVNRNLLPEALRMDLSNLKKRLKEIYGWMLMKTTHSGGLIILKNFWDLTLDPKTAHKNLCLSEGNKKVTQCTDSPERFDSWDQVLCREAMSGARCYWEVEWTGDWAAIGIAYKGIRRKGKTSESLLGCNNKSWRLYCSDTCYSARHNNKVTEIVSPNSHRIGVYLDYPAGSLTFYSISDTVSLLFRFEAKFTEPLYPGFYVTGSVTICQLDQTTP</sequence>
<dbReference type="PROSITE" id="PS50188">
    <property type="entry name" value="B302_SPRY"/>
    <property type="match status" value="1"/>
</dbReference>
<feature type="coiled-coil region" evidence="9">
    <location>
        <begin position="45"/>
        <end position="121"/>
    </location>
</feature>
<evidence type="ECO:0000313" key="15">
    <source>
        <dbReference type="EMBL" id="KAG2464049.1"/>
    </source>
</evidence>
<dbReference type="Gene3D" id="4.10.830.40">
    <property type="match status" value="1"/>
</dbReference>
<dbReference type="Gene3D" id="2.60.120.920">
    <property type="match status" value="1"/>
</dbReference>
<dbReference type="Pfam" id="PF15227">
    <property type="entry name" value="zf-C3HC4_4"/>
    <property type="match status" value="1"/>
</dbReference>
<dbReference type="InterPro" id="IPR003879">
    <property type="entry name" value="Butyrophylin_SPRY"/>
</dbReference>
<feature type="domain" description="B box-type" evidence="12">
    <location>
        <begin position="423"/>
        <end position="463"/>
    </location>
</feature>
<dbReference type="InterPro" id="IPR006703">
    <property type="entry name" value="G_AIG1"/>
</dbReference>
<reference evidence="15 16" key="1">
    <citation type="journal article" date="2021" name="Cell">
        <title>Tracing the genetic footprints of vertebrate landing in non-teleost ray-finned fishes.</title>
        <authorList>
            <person name="Bi X."/>
            <person name="Wang K."/>
            <person name="Yang L."/>
            <person name="Pan H."/>
            <person name="Jiang H."/>
            <person name="Wei Q."/>
            <person name="Fang M."/>
            <person name="Yu H."/>
            <person name="Zhu C."/>
            <person name="Cai Y."/>
            <person name="He Y."/>
            <person name="Gan X."/>
            <person name="Zeng H."/>
            <person name="Yu D."/>
            <person name="Zhu Y."/>
            <person name="Jiang H."/>
            <person name="Qiu Q."/>
            <person name="Yang H."/>
            <person name="Zhang Y.E."/>
            <person name="Wang W."/>
            <person name="Zhu M."/>
            <person name="He S."/>
            <person name="Zhang G."/>
        </authorList>
    </citation>
    <scope>NUCLEOTIDE SEQUENCE [LARGE SCALE GENOMIC DNA]</scope>
    <source>
        <strain evidence="15">Bchr_013</strain>
    </source>
</reference>
<evidence type="ECO:0000256" key="2">
    <source>
        <dbReference type="ARBA" id="ARBA00022588"/>
    </source>
</evidence>
<keyword evidence="9" id="KW-0175">Coiled coil</keyword>
<dbReference type="GO" id="GO:0005737">
    <property type="term" value="C:cytoplasm"/>
    <property type="evidence" value="ECO:0007669"/>
    <property type="project" value="UniProtKB-ARBA"/>
</dbReference>
<dbReference type="GO" id="GO:0008270">
    <property type="term" value="F:zinc ion binding"/>
    <property type="evidence" value="ECO:0007669"/>
    <property type="project" value="UniProtKB-KW"/>
</dbReference>
<evidence type="ECO:0000256" key="5">
    <source>
        <dbReference type="ARBA" id="ARBA00022771"/>
    </source>
</evidence>
<dbReference type="PRINTS" id="PR01407">
    <property type="entry name" value="BUTYPHLNCDUF"/>
</dbReference>
<evidence type="ECO:0000256" key="3">
    <source>
        <dbReference type="ARBA" id="ARBA00022723"/>
    </source>
</evidence>
<dbReference type="InterPro" id="IPR001841">
    <property type="entry name" value="Znf_RING"/>
</dbReference>
<dbReference type="Pfam" id="PF04548">
    <property type="entry name" value="AIG1"/>
    <property type="match status" value="1"/>
</dbReference>
<comment type="similarity">
    <text evidence="1">Belongs to the TRAFAC class TrmE-Era-EngA-EngB-Septin-like GTPase superfamily. AIG1/Toc34/Toc159-like paraseptin GTPase family. IAN subfamily.</text>
</comment>
<dbReference type="InterPro" id="IPR013083">
    <property type="entry name" value="Znf_RING/FYVE/PHD"/>
</dbReference>
<dbReference type="InterPro" id="IPR013320">
    <property type="entry name" value="ConA-like_dom_sf"/>
</dbReference>
<dbReference type="PROSITE" id="PS00518">
    <property type="entry name" value="ZF_RING_1"/>
    <property type="match status" value="1"/>
</dbReference>
<dbReference type="Gene3D" id="3.40.50.300">
    <property type="entry name" value="P-loop containing nucleotide triphosphate hydrolases"/>
    <property type="match status" value="1"/>
</dbReference>
<keyword evidence="5 8" id="KW-0863">Zinc-finger</keyword>
<evidence type="ECO:0000259" key="12">
    <source>
        <dbReference type="PROSITE" id="PS50119"/>
    </source>
</evidence>